<organism evidence="1 2">
    <name type="scientific">Sphingomonas suaedae</name>
    <dbReference type="NCBI Taxonomy" id="2599297"/>
    <lineage>
        <taxon>Bacteria</taxon>
        <taxon>Pseudomonadati</taxon>
        <taxon>Pseudomonadota</taxon>
        <taxon>Alphaproteobacteria</taxon>
        <taxon>Sphingomonadales</taxon>
        <taxon>Sphingomonadaceae</taxon>
        <taxon>Sphingomonas</taxon>
    </lineage>
</organism>
<dbReference type="EMBL" id="CP042239">
    <property type="protein sequence ID" value="QDX28325.1"/>
    <property type="molecule type" value="Genomic_DNA"/>
</dbReference>
<accession>A0A518RLK4</accession>
<dbReference type="KEGG" id="ssua:FPZ54_15655"/>
<sequence length="123" mass="14056">MTWTLIRLELARSREFPQGSAAHGYLLRVPLDGHSIADPQALLAHPERAEVLRIWPDEPDQRGYLAQRGNRWIFSYAPGEADDEPVFHLETHPLRLGEYVTITERDGKPHAFRITECETLAEA</sequence>
<dbReference type="Proteomes" id="UP000318055">
    <property type="component" value="Chromosome"/>
</dbReference>
<dbReference type="OrthoDB" id="9801741at2"/>
<keyword evidence="2" id="KW-1185">Reference proteome</keyword>
<evidence type="ECO:0000313" key="1">
    <source>
        <dbReference type="EMBL" id="QDX28325.1"/>
    </source>
</evidence>
<evidence type="ECO:0000313" key="2">
    <source>
        <dbReference type="Proteomes" id="UP000318055"/>
    </source>
</evidence>
<gene>
    <name evidence="1" type="ORF">FPZ54_15655</name>
</gene>
<protein>
    <submittedName>
        <fullName evidence="1">Uncharacterized protein</fullName>
    </submittedName>
</protein>
<name>A0A518RLK4_9SPHN</name>
<proteinExistence type="predicted"/>
<dbReference type="AlphaFoldDB" id="A0A518RLK4"/>
<reference evidence="1 2" key="1">
    <citation type="submission" date="2019-07" db="EMBL/GenBank/DDBJ databases">
        <title>Sphingomonas alkalisoli sp. nov., isolated from rhizosphere soil of Suaedae salsa.</title>
        <authorList>
            <person name="Zhang H."/>
            <person name="Xu L."/>
            <person name="Zhang J.-X."/>
            <person name="Sun J.-Q."/>
        </authorList>
    </citation>
    <scope>NUCLEOTIDE SEQUENCE [LARGE SCALE GENOMIC DNA]</scope>
    <source>
        <strain evidence="1 2">XS-10</strain>
    </source>
</reference>